<keyword evidence="1" id="KW-1185">Reference proteome</keyword>
<accession>A0AAJ6VLP3</accession>
<sequence>MHRVNNVDRIQQTSGKMIPIQPFLYANAREENSSAYLENSCKTEYNETTRQTLSILSNEELLPVRMTEASVYYSAAFRLDESNVCAEALEAILFDSLEGELILAEYQQNNFLCSTTQQKLTDVLLSRSAKSMTVAKHVQNYFVKLTNAIVKLMPNEDPNVYYVPPQSNGNDSKNPKGKLPDKWRNLTYQLRIRGILPRKKLKDKPTSSNDIPKTHTLKDDVDIHLKSLQVLREPLSQVILHWDATFDYRKLIRSTINSLDDVLIEWPILKTDIGPQLIESEFEKLFQYDDDLFGKWISFFNALYEIKKASIRDSIGKEYCNIFESLRNETPEVSSGIQIQLLPYLIPPITKIKTGSGIIVKPTICESSEGFVIYCKTSESIAQKVEFRSDRYKNWNVAVQPCIVLQGPQPHDIKSAYVSLHQQLWELDSPIRALDLAFKLYQVFNLHYPADCEQLWLVVQKIVYNITTPFDKKLTNVTSIANVLNVKLKCKKQRRN</sequence>
<protein>
    <submittedName>
        <fullName evidence="2">Uncharacterized protein LOC105359609</fullName>
    </submittedName>
</protein>
<evidence type="ECO:0000313" key="2">
    <source>
        <dbReference type="RefSeq" id="XP_011494538.1"/>
    </source>
</evidence>
<proteinExistence type="predicted"/>
<organism evidence="1 2">
    <name type="scientific">Ceratosolen solmsi marchali</name>
    <dbReference type="NCBI Taxonomy" id="326594"/>
    <lineage>
        <taxon>Eukaryota</taxon>
        <taxon>Metazoa</taxon>
        <taxon>Ecdysozoa</taxon>
        <taxon>Arthropoda</taxon>
        <taxon>Hexapoda</taxon>
        <taxon>Insecta</taxon>
        <taxon>Pterygota</taxon>
        <taxon>Neoptera</taxon>
        <taxon>Endopterygota</taxon>
        <taxon>Hymenoptera</taxon>
        <taxon>Apocrita</taxon>
        <taxon>Proctotrupomorpha</taxon>
        <taxon>Chalcidoidea</taxon>
        <taxon>Agaonidae</taxon>
        <taxon>Agaoninae</taxon>
        <taxon>Ceratosolen</taxon>
    </lineage>
</organism>
<evidence type="ECO:0000313" key="1">
    <source>
        <dbReference type="Proteomes" id="UP000695007"/>
    </source>
</evidence>
<dbReference type="KEGG" id="csol:105359609"/>
<reference evidence="2" key="1">
    <citation type="submission" date="2025-08" db="UniProtKB">
        <authorList>
            <consortium name="RefSeq"/>
        </authorList>
    </citation>
    <scope>IDENTIFICATION</scope>
</reference>
<gene>
    <name evidence="2" type="primary">LOC105359609</name>
</gene>
<dbReference type="GeneID" id="105359609"/>
<name>A0AAJ6VLP3_9HYME</name>
<dbReference type="RefSeq" id="XP_011494538.1">
    <property type="nucleotide sequence ID" value="XM_011496236.1"/>
</dbReference>
<dbReference type="Proteomes" id="UP000695007">
    <property type="component" value="Unplaced"/>
</dbReference>
<dbReference type="AlphaFoldDB" id="A0AAJ6VLP3"/>